<dbReference type="PANTHER" id="PTHR46336">
    <property type="entry name" value="OS02G0260700 PROTEIN"/>
    <property type="match status" value="1"/>
</dbReference>
<sequence>MPPSINLDTSQELPAVQHENSLWSYGWLWRRPLLSDVDLEIIVQKDSQHAFHSSHKISIPVHAILLCQHSRFLRSLIEDFHEQKGDTEGHDYSYGTNFGNLNDDATGLLCNARDPPNARGAKIGSLQFTSIVHLTGRTNKHAPQHTSSEDCKHVKLSMVHPSSVHRQIIPILVAPQQAFSAILLFHAMYDPQCLWKVLEEDETTSDEYSALTADLLNNDGCLPSPILQHTAVDLDLDPHLGSSHEDSLEPPNHNRVPDPSQSSESSADWRRVLSPPASDGLEYWLHAVNETPDRDDEDQDETSYDALITTRDRAGSSSSSRTRRFLSAGLSSSISSHDMAIGLSRRVSLHGGFGDLDEYLRAGAADAARSRRLNLTTTNKQQRLGASLKTEAEKGAPLKQCTPCAAPGIRTSPLQRLLGVIQLADKYQADVVMQEAAAVLLHSRHSWTWQDVCGIMDLPQALLIGSQALLPLLQAAKEEIWAEYEDMEEAWRHEGKQAMFLRLPLFALEWLLKRADLQVASENTVFAALSHWVERGVGNVAIPSQLTTVAGLIRVQHMTLGFLLGVARHRPWFRSALAALQDQDDKDGGGEGGCSSGSGRALEEMLASCLMYSNGMAGAVARCMPRVRSTHSLSPKTALQRRHLSSRPCAATSKAVPIKVQVSAHLIKQALEMYHEQCRRDCRQKPSLQQQQQLPSGLVAEGSLGRSDGGPLGYYRSRSAGEDESSNQQQHGFVAGFDRLSVGAPPEHGGPAGSFLVGARGSVGSSGAAAAASSGNALHATASALRQFMRAVGEEGDDSIAVTQNTAAHAAAENSFHQMSVARDDDGSAGGGSRSSTGWLTHEVQMGVTSNAIEACWPSDSTGGEHYESKRAEDWGPPYVLATSEPVYFSGYHWVLEVFLSDDPEEDCMGACVYAASPDLKPVAEAVDSTPSSEHQVRIKQGQPLSCTSGSVMVTADIQLTVYDHELEQWGLLYRQTLPVRTGFDASSAVRYSEYYPIWSSSTLKELLNPSAWQRKAYAPNNKLLLCAEITRVS</sequence>
<organism evidence="3 4">
    <name type="scientific">Chlamydomonas eustigma</name>
    <dbReference type="NCBI Taxonomy" id="1157962"/>
    <lineage>
        <taxon>Eukaryota</taxon>
        <taxon>Viridiplantae</taxon>
        <taxon>Chlorophyta</taxon>
        <taxon>core chlorophytes</taxon>
        <taxon>Chlorophyceae</taxon>
        <taxon>CS clade</taxon>
        <taxon>Chlamydomonadales</taxon>
        <taxon>Chlamydomonadaceae</taxon>
        <taxon>Chlamydomonas</taxon>
    </lineage>
</organism>
<dbReference type="PANTHER" id="PTHR46336:SF3">
    <property type="entry name" value="BTB_POZ DOMAIN-CONTAINING PROTEIN POB1"/>
    <property type="match status" value="1"/>
</dbReference>
<dbReference type="InterPro" id="IPR045890">
    <property type="entry name" value="POB1-like"/>
</dbReference>
<keyword evidence="4" id="KW-1185">Reference proteome</keyword>
<evidence type="ECO:0000259" key="2">
    <source>
        <dbReference type="Pfam" id="PF07707"/>
    </source>
</evidence>
<dbReference type="Proteomes" id="UP000232323">
    <property type="component" value="Unassembled WGS sequence"/>
</dbReference>
<evidence type="ECO:0000313" key="3">
    <source>
        <dbReference type="EMBL" id="GAX78606.1"/>
    </source>
</evidence>
<dbReference type="GO" id="GO:0005634">
    <property type="term" value="C:nucleus"/>
    <property type="evidence" value="ECO:0007669"/>
    <property type="project" value="TreeGrafter"/>
</dbReference>
<dbReference type="GO" id="GO:0010114">
    <property type="term" value="P:response to red light"/>
    <property type="evidence" value="ECO:0007669"/>
    <property type="project" value="TreeGrafter"/>
</dbReference>
<feature type="region of interest" description="Disordered" evidence="1">
    <location>
        <begin position="237"/>
        <end position="272"/>
    </location>
</feature>
<name>A0A250X6D7_9CHLO</name>
<evidence type="ECO:0000313" key="4">
    <source>
        <dbReference type="Proteomes" id="UP000232323"/>
    </source>
</evidence>
<proteinExistence type="predicted"/>
<feature type="domain" description="BACK" evidence="2">
    <location>
        <begin position="497"/>
        <end position="564"/>
    </location>
</feature>
<feature type="region of interest" description="Disordered" evidence="1">
    <location>
        <begin position="683"/>
        <end position="729"/>
    </location>
</feature>
<comment type="caution">
    <text evidence="3">The sequence shown here is derived from an EMBL/GenBank/DDBJ whole genome shotgun (WGS) entry which is preliminary data.</text>
</comment>
<reference evidence="3 4" key="1">
    <citation type="submission" date="2017-08" db="EMBL/GenBank/DDBJ databases">
        <title>Acidophilic green algal genome provides insights into adaptation to an acidic environment.</title>
        <authorList>
            <person name="Hirooka S."/>
            <person name="Hirose Y."/>
            <person name="Kanesaki Y."/>
            <person name="Higuchi S."/>
            <person name="Fujiwara T."/>
            <person name="Onuma R."/>
            <person name="Era A."/>
            <person name="Ohbayashi R."/>
            <person name="Uzuka A."/>
            <person name="Nozaki H."/>
            <person name="Yoshikawa H."/>
            <person name="Miyagishima S.Y."/>
        </authorList>
    </citation>
    <scope>NUCLEOTIDE SEQUENCE [LARGE SCALE GENOMIC DNA]</scope>
    <source>
        <strain evidence="3 4">NIES-2499</strain>
    </source>
</reference>
<dbReference type="Gene3D" id="1.25.40.420">
    <property type="match status" value="1"/>
</dbReference>
<dbReference type="AlphaFoldDB" id="A0A250X6D7"/>
<gene>
    <name evidence="3" type="ORF">CEUSTIGMA_g6045.t1</name>
</gene>
<protein>
    <recommendedName>
        <fullName evidence="2">BACK domain-containing protein</fullName>
    </recommendedName>
</protein>
<accession>A0A250X6D7</accession>
<dbReference type="InterPro" id="IPR011705">
    <property type="entry name" value="BACK"/>
</dbReference>
<dbReference type="OrthoDB" id="538345at2759"/>
<feature type="compositionally biased region" description="Basic and acidic residues" evidence="1">
    <location>
        <begin position="237"/>
        <end position="247"/>
    </location>
</feature>
<evidence type="ECO:0000256" key="1">
    <source>
        <dbReference type="SAM" id="MobiDB-lite"/>
    </source>
</evidence>
<dbReference type="STRING" id="1157962.A0A250X6D7"/>
<dbReference type="Pfam" id="PF07707">
    <property type="entry name" value="BACK"/>
    <property type="match status" value="1"/>
</dbReference>
<dbReference type="EMBL" id="BEGY01000034">
    <property type="protein sequence ID" value="GAX78606.1"/>
    <property type="molecule type" value="Genomic_DNA"/>
</dbReference>
<feature type="compositionally biased region" description="Low complexity" evidence="1">
    <location>
        <begin position="686"/>
        <end position="696"/>
    </location>
</feature>